<evidence type="ECO:0000313" key="11">
    <source>
        <dbReference type="Proteomes" id="UP000611723"/>
    </source>
</evidence>
<evidence type="ECO:0000256" key="3">
    <source>
        <dbReference type="ARBA" id="ARBA00022605"/>
    </source>
</evidence>
<evidence type="ECO:0000256" key="7">
    <source>
        <dbReference type="HAMAP-Rule" id="MF_00150"/>
    </source>
</evidence>
<reference evidence="10" key="1">
    <citation type="submission" date="2021-01" db="EMBL/GenBank/DDBJ databases">
        <title>Marivirga aurantiaca sp. nov., isolated from intertidal surface sediments.</title>
        <authorList>
            <person name="Zhang M."/>
        </authorList>
    </citation>
    <scope>NUCLEOTIDE SEQUENCE</scope>
    <source>
        <strain evidence="10">S37H4</strain>
    </source>
</reference>
<name>A0A934WW23_9BACT</name>
<dbReference type="SUPFAM" id="SSF55347">
    <property type="entry name" value="Glyceraldehyde-3-phosphate dehydrogenase-like, C-terminal domain"/>
    <property type="match status" value="1"/>
</dbReference>
<accession>A0A934WW23</accession>
<evidence type="ECO:0000256" key="1">
    <source>
        <dbReference type="ARBA" id="ARBA00004862"/>
    </source>
</evidence>
<gene>
    <name evidence="7" type="primary">argC</name>
    <name evidence="10" type="ORF">JKA74_03640</name>
</gene>
<feature type="domain" description="Semialdehyde dehydrogenase NAD-binding" evidence="9">
    <location>
        <begin position="5"/>
        <end position="142"/>
    </location>
</feature>
<evidence type="ECO:0000256" key="5">
    <source>
        <dbReference type="ARBA" id="ARBA00023002"/>
    </source>
</evidence>
<evidence type="ECO:0000256" key="8">
    <source>
        <dbReference type="PROSITE-ProRule" id="PRU10010"/>
    </source>
</evidence>
<comment type="similarity">
    <text evidence="7">Belongs to the NAGSA dehydrogenase family. Type 1 subfamily.</text>
</comment>
<dbReference type="CDD" id="cd23934">
    <property type="entry name" value="AGPR_1_C"/>
    <property type="match status" value="1"/>
</dbReference>
<dbReference type="SUPFAM" id="SSF51735">
    <property type="entry name" value="NAD(P)-binding Rossmann-fold domains"/>
    <property type="match status" value="1"/>
</dbReference>
<dbReference type="GO" id="GO:0005737">
    <property type="term" value="C:cytoplasm"/>
    <property type="evidence" value="ECO:0007669"/>
    <property type="project" value="UniProtKB-SubCell"/>
</dbReference>
<dbReference type="EMBL" id="JAEQBW010000001">
    <property type="protein sequence ID" value="MBK6264119.1"/>
    <property type="molecule type" value="Genomic_DNA"/>
</dbReference>
<dbReference type="GO" id="GO:0070401">
    <property type="term" value="F:NADP+ binding"/>
    <property type="evidence" value="ECO:0007669"/>
    <property type="project" value="InterPro"/>
</dbReference>
<comment type="pathway">
    <text evidence="1 7">Amino-acid biosynthesis; L-arginine biosynthesis; N(2)-acetyl-L-ornithine from L-glutamate: step 3/4.</text>
</comment>
<dbReference type="Gene3D" id="3.40.50.720">
    <property type="entry name" value="NAD(P)-binding Rossmann-like Domain"/>
    <property type="match status" value="1"/>
</dbReference>
<dbReference type="PANTHER" id="PTHR32338">
    <property type="entry name" value="N-ACETYL-GAMMA-GLUTAMYL-PHOSPHATE REDUCTASE, CHLOROPLASTIC-RELATED-RELATED"/>
    <property type="match status" value="1"/>
</dbReference>
<dbReference type="InterPro" id="IPR058924">
    <property type="entry name" value="AGPR_dimerisation_dom"/>
</dbReference>
<organism evidence="10 11">
    <name type="scientific">Marivirga aurantiaca</name>
    <dbReference type="NCBI Taxonomy" id="2802615"/>
    <lineage>
        <taxon>Bacteria</taxon>
        <taxon>Pseudomonadati</taxon>
        <taxon>Bacteroidota</taxon>
        <taxon>Cytophagia</taxon>
        <taxon>Cytophagales</taxon>
        <taxon>Marivirgaceae</taxon>
        <taxon>Marivirga</taxon>
    </lineage>
</organism>
<keyword evidence="7" id="KW-0963">Cytoplasm</keyword>
<dbReference type="NCBIfam" id="TIGR01850">
    <property type="entry name" value="argC"/>
    <property type="match status" value="1"/>
</dbReference>
<dbReference type="RefSeq" id="WP_201429794.1">
    <property type="nucleotide sequence ID" value="NZ_JAEQBW010000001.1"/>
</dbReference>
<keyword evidence="5 7" id="KW-0560">Oxidoreductase</keyword>
<dbReference type="GO" id="GO:0003942">
    <property type="term" value="F:N-acetyl-gamma-glutamyl-phosphate reductase activity"/>
    <property type="evidence" value="ECO:0007669"/>
    <property type="project" value="UniProtKB-UniRule"/>
</dbReference>
<dbReference type="EC" id="1.2.1.38" evidence="7"/>
<dbReference type="PROSITE" id="PS01224">
    <property type="entry name" value="ARGC"/>
    <property type="match status" value="1"/>
</dbReference>
<dbReference type="Pfam" id="PF01118">
    <property type="entry name" value="Semialdhyde_dh"/>
    <property type="match status" value="1"/>
</dbReference>
<evidence type="ECO:0000256" key="4">
    <source>
        <dbReference type="ARBA" id="ARBA00022857"/>
    </source>
</evidence>
<evidence type="ECO:0000313" key="10">
    <source>
        <dbReference type="EMBL" id="MBK6264119.1"/>
    </source>
</evidence>
<dbReference type="FunFam" id="3.30.360.10:FF:000014">
    <property type="entry name" value="N-acetyl-gamma-glutamyl-phosphate reductase"/>
    <property type="match status" value="1"/>
</dbReference>
<evidence type="ECO:0000256" key="2">
    <source>
        <dbReference type="ARBA" id="ARBA00022571"/>
    </source>
</evidence>
<comment type="catalytic activity">
    <reaction evidence="6 7">
        <text>N-acetyl-L-glutamate 5-semialdehyde + phosphate + NADP(+) = N-acetyl-L-glutamyl 5-phosphate + NADPH + H(+)</text>
        <dbReference type="Rhea" id="RHEA:21588"/>
        <dbReference type="ChEBI" id="CHEBI:15378"/>
        <dbReference type="ChEBI" id="CHEBI:29123"/>
        <dbReference type="ChEBI" id="CHEBI:43474"/>
        <dbReference type="ChEBI" id="CHEBI:57783"/>
        <dbReference type="ChEBI" id="CHEBI:57936"/>
        <dbReference type="ChEBI" id="CHEBI:58349"/>
        <dbReference type="EC" id="1.2.1.38"/>
    </reaction>
</comment>
<keyword evidence="2 7" id="KW-0055">Arginine biosynthesis</keyword>
<protein>
    <recommendedName>
        <fullName evidence="7">N-acetyl-gamma-glutamyl-phosphate reductase</fullName>
        <shortName evidence="7">AGPR</shortName>
        <ecNumber evidence="7">1.2.1.38</ecNumber>
    </recommendedName>
    <alternativeName>
        <fullName evidence="7">N-acetyl-glutamate semialdehyde dehydrogenase</fullName>
        <shortName evidence="7">NAGSA dehydrogenase</shortName>
    </alternativeName>
</protein>
<dbReference type="InterPro" id="IPR036291">
    <property type="entry name" value="NAD(P)-bd_dom_sf"/>
</dbReference>
<dbReference type="GO" id="GO:0006526">
    <property type="term" value="P:L-arginine biosynthetic process"/>
    <property type="evidence" value="ECO:0007669"/>
    <property type="project" value="UniProtKB-UniRule"/>
</dbReference>
<comment type="subcellular location">
    <subcellularLocation>
        <location evidence="7">Cytoplasm</location>
    </subcellularLocation>
</comment>
<sequence length="344" mass="37878">MKKIKIGIVGASGYTGSELVRILLNHPNAVIEYITSESSAGKPFADLHGAFRGLMELPLVKVEEALDMEVDVVFLALPHSVSMNFAPKFLERGRVVIDLSGDYRLDDVALYEKWYQKHVSPEFIEKAAYGLPELFKEDIRKADLIANPGCYPTSAILALAPIIASGNYVESTIIVDSKSGTTGAGIKPGGSTHFPSLYGNFFAYKVDGHRHQPEIHNILSKLNSKPFSVRFTPHLLPIDRGILSTTYVKPSQKIDLNDLRAFFSNFYAGQPFVRLTSSPPQVKNVKGSNFADIFPFYDEENDLIVILSVIDNLVKGAAGQAVHNMNIRFDLDEKAGLNLAPLNP</sequence>
<dbReference type="InterPro" id="IPR050085">
    <property type="entry name" value="AGPR"/>
</dbReference>
<dbReference type="InterPro" id="IPR000706">
    <property type="entry name" value="AGPR_type-1"/>
</dbReference>
<feature type="active site" evidence="7 8">
    <location>
        <position position="150"/>
    </location>
</feature>
<dbReference type="CDD" id="cd17895">
    <property type="entry name" value="AGPR_1_N"/>
    <property type="match status" value="1"/>
</dbReference>
<dbReference type="Gene3D" id="3.30.360.10">
    <property type="entry name" value="Dihydrodipicolinate Reductase, domain 2"/>
    <property type="match status" value="1"/>
</dbReference>
<proteinExistence type="inferred from homology"/>
<dbReference type="Pfam" id="PF22698">
    <property type="entry name" value="Semialdhyde_dhC_1"/>
    <property type="match status" value="1"/>
</dbReference>
<dbReference type="InterPro" id="IPR000534">
    <property type="entry name" value="Semialdehyde_DH_NAD-bd"/>
</dbReference>
<keyword evidence="11" id="KW-1185">Reference proteome</keyword>
<comment type="function">
    <text evidence="7">Catalyzes the NADPH-dependent reduction of N-acetyl-5-glutamyl phosphate to yield N-acetyl-L-glutamate 5-semialdehyde.</text>
</comment>
<dbReference type="GO" id="GO:0051287">
    <property type="term" value="F:NAD binding"/>
    <property type="evidence" value="ECO:0007669"/>
    <property type="project" value="InterPro"/>
</dbReference>
<dbReference type="AlphaFoldDB" id="A0A934WW23"/>
<dbReference type="SMART" id="SM00859">
    <property type="entry name" value="Semialdhyde_dh"/>
    <property type="match status" value="1"/>
</dbReference>
<comment type="caution">
    <text evidence="10">The sequence shown here is derived from an EMBL/GenBank/DDBJ whole genome shotgun (WGS) entry which is preliminary data.</text>
</comment>
<evidence type="ECO:0000256" key="6">
    <source>
        <dbReference type="ARBA" id="ARBA00050557"/>
    </source>
</evidence>
<evidence type="ECO:0000259" key="9">
    <source>
        <dbReference type="SMART" id="SM00859"/>
    </source>
</evidence>
<dbReference type="HAMAP" id="MF_00150">
    <property type="entry name" value="ArgC_type1"/>
    <property type="match status" value="1"/>
</dbReference>
<dbReference type="InterPro" id="IPR023013">
    <property type="entry name" value="AGPR_AS"/>
</dbReference>
<dbReference type="Proteomes" id="UP000611723">
    <property type="component" value="Unassembled WGS sequence"/>
</dbReference>
<keyword evidence="3 7" id="KW-0028">Amino-acid biosynthesis</keyword>
<dbReference type="PANTHER" id="PTHR32338:SF10">
    <property type="entry name" value="N-ACETYL-GAMMA-GLUTAMYL-PHOSPHATE REDUCTASE, CHLOROPLASTIC-RELATED"/>
    <property type="match status" value="1"/>
</dbReference>
<keyword evidence="4 7" id="KW-0521">NADP</keyword>